<evidence type="ECO:0000256" key="1">
    <source>
        <dbReference type="ARBA" id="ARBA00022448"/>
    </source>
</evidence>
<dbReference type="AlphaFoldDB" id="A0A1F7WPL2"/>
<sequence length="220" mass="23876">MIKAEKIVKTYPSPAGPKTILRSVDFSMAAGEVCAVCGPSGSGKSTLLNILGLIDRPDGGLLHIGGREVSGLAPEEILKFRNEKIGFVFQHHFLIPELCVWRNIAYPGALREGGFSVKLKERAIELLEFLKLGRLAEEFPATLSGGESQRIAAARSVFNAPDILIMDEPTGSLDLDSKSDVINLILALNRVSNITVVIATHDDFIKKSCGRVFDLVPHLQ</sequence>
<dbReference type="InterPro" id="IPR017911">
    <property type="entry name" value="MacB-like_ATP-bd"/>
</dbReference>
<gene>
    <name evidence="5" type="ORF">A2008_04660</name>
</gene>
<dbReference type="GO" id="GO:0016887">
    <property type="term" value="F:ATP hydrolysis activity"/>
    <property type="evidence" value="ECO:0007669"/>
    <property type="project" value="InterPro"/>
</dbReference>
<dbReference type="SUPFAM" id="SSF52540">
    <property type="entry name" value="P-loop containing nucleoside triphosphate hydrolases"/>
    <property type="match status" value="1"/>
</dbReference>
<feature type="domain" description="ABC transporter" evidence="4">
    <location>
        <begin position="2"/>
        <end position="216"/>
    </location>
</feature>
<dbReference type="InterPro" id="IPR027417">
    <property type="entry name" value="P-loop_NTPase"/>
</dbReference>
<keyword evidence="3" id="KW-0067">ATP-binding</keyword>
<evidence type="ECO:0000259" key="4">
    <source>
        <dbReference type="PROSITE" id="PS50893"/>
    </source>
</evidence>
<dbReference type="GO" id="GO:0022857">
    <property type="term" value="F:transmembrane transporter activity"/>
    <property type="evidence" value="ECO:0007669"/>
    <property type="project" value="TreeGrafter"/>
</dbReference>
<proteinExistence type="predicted"/>
<dbReference type="InterPro" id="IPR003439">
    <property type="entry name" value="ABC_transporter-like_ATP-bd"/>
</dbReference>
<dbReference type="CDD" id="cd03255">
    <property type="entry name" value="ABC_MJ0796_LolCDE_FtsE"/>
    <property type="match status" value="1"/>
</dbReference>
<dbReference type="PROSITE" id="PS50893">
    <property type="entry name" value="ABC_TRANSPORTER_2"/>
    <property type="match status" value="1"/>
</dbReference>
<evidence type="ECO:0000313" key="5">
    <source>
        <dbReference type="EMBL" id="OGM04329.1"/>
    </source>
</evidence>
<evidence type="ECO:0000256" key="2">
    <source>
        <dbReference type="ARBA" id="ARBA00022741"/>
    </source>
</evidence>
<keyword evidence="1" id="KW-0813">Transport</keyword>
<name>A0A1F7WPL2_9BACT</name>
<accession>A0A1F7WPL2</accession>
<dbReference type="EMBL" id="MGFH01000146">
    <property type="protein sequence ID" value="OGM04329.1"/>
    <property type="molecule type" value="Genomic_DNA"/>
</dbReference>
<dbReference type="SMART" id="SM00382">
    <property type="entry name" value="AAA"/>
    <property type="match status" value="1"/>
</dbReference>
<dbReference type="Proteomes" id="UP000178735">
    <property type="component" value="Unassembled WGS sequence"/>
</dbReference>
<evidence type="ECO:0000313" key="6">
    <source>
        <dbReference type="Proteomes" id="UP000178735"/>
    </source>
</evidence>
<dbReference type="Pfam" id="PF00005">
    <property type="entry name" value="ABC_tran"/>
    <property type="match status" value="1"/>
</dbReference>
<dbReference type="InterPro" id="IPR003593">
    <property type="entry name" value="AAA+_ATPase"/>
</dbReference>
<dbReference type="GO" id="GO:0005524">
    <property type="term" value="F:ATP binding"/>
    <property type="evidence" value="ECO:0007669"/>
    <property type="project" value="UniProtKB-KW"/>
</dbReference>
<reference evidence="5 6" key="1">
    <citation type="journal article" date="2016" name="Nat. Commun.">
        <title>Thousands of microbial genomes shed light on interconnected biogeochemical processes in an aquifer system.</title>
        <authorList>
            <person name="Anantharaman K."/>
            <person name="Brown C.T."/>
            <person name="Hug L.A."/>
            <person name="Sharon I."/>
            <person name="Castelle C.J."/>
            <person name="Probst A.J."/>
            <person name="Thomas B.C."/>
            <person name="Singh A."/>
            <person name="Wilkins M.J."/>
            <person name="Karaoz U."/>
            <person name="Brodie E.L."/>
            <person name="Williams K.H."/>
            <person name="Hubbard S.S."/>
            <person name="Banfield J.F."/>
        </authorList>
    </citation>
    <scope>NUCLEOTIDE SEQUENCE [LARGE SCALE GENOMIC DNA]</scope>
</reference>
<evidence type="ECO:0000256" key="3">
    <source>
        <dbReference type="ARBA" id="ARBA00022840"/>
    </source>
</evidence>
<organism evidence="5 6">
    <name type="scientific">Candidatus Wallbacteria bacterium GWC2_49_35</name>
    <dbReference type="NCBI Taxonomy" id="1817813"/>
    <lineage>
        <taxon>Bacteria</taxon>
        <taxon>Candidatus Walliibacteriota</taxon>
    </lineage>
</organism>
<dbReference type="Gene3D" id="3.40.50.300">
    <property type="entry name" value="P-loop containing nucleotide triphosphate hydrolases"/>
    <property type="match status" value="1"/>
</dbReference>
<dbReference type="InterPro" id="IPR015854">
    <property type="entry name" value="ABC_transpr_LolD-like"/>
</dbReference>
<protein>
    <recommendedName>
        <fullName evidence="4">ABC transporter domain-containing protein</fullName>
    </recommendedName>
</protein>
<dbReference type="PANTHER" id="PTHR24220">
    <property type="entry name" value="IMPORT ATP-BINDING PROTEIN"/>
    <property type="match status" value="1"/>
</dbReference>
<dbReference type="STRING" id="1817813.A2008_04660"/>
<keyword evidence="2" id="KW-0547">Nucleotide-binding</keyword>
<comment type="caution">
    <text evidence="5">The sequence shown here is derived from an EMBL/GenBank/DDBJ whole genome shotgun (WGS) entry which is preliminary data.</text>
</comment>
<dbReference type="GO" id="GO:0005886">
    <property type="term" value="C:plasma membrane"/>
    <property type="evidence" value="ECO:0007669"/>
    <property type="project" value="TreeGrafter"/>
</dbReference>